<evidence type="ECO:0000256" key="1">
    <source>
        <dbReference type="ARBA" id="ARBA00004651"/>
    </source>
</evidence>
<dbReference type="Pfam" id="PF02361">
    <property type="entry name" value="CbiQ"/>
    <property type="match status" value="1"/>
</dbReference>
<dbReference type="PANTHER" id="PTHR34857:SF2">
    <property type="entry name" value="SLL0384 PROTEIN"/>
    <property type="match status" value="1"/>
</dbReference>
<dbReference type="PANTHER" id="PTHR34857">
    <property type="entry name" value="SLL0384 PROTEIN"/>
    <property type="match status" value="1"/>
</dbReference>
<dbReference type="InterPro" id="IPR051611">
    <property type="entry name" value="ECF_transporter_component"/>
</dbReference>
<accession>A0A1X7NRU0</accession>
<dbReference type="NCBIfam" id="TIGR02454">
    <property type="entry name" value="ECF_T_CbiQ"/>
    <property type="match status" value="1"/>
</dbReference>
<evidence type="ECO:0000256" key="5">
    <source>
        <dbReference type="ARBA" id="ARBA00023136"/>
    </source>
</evidence>
<dbReference type="GO" id="GO:0043190">
    <property type="term" value="C:ATP-binding cassette (ABC) transporter complex"/>
    <property type="evidence" value="ECO:0007669"/>
    <property type="project" value="InterPro"/>
</dbReference>
<organism evidence="7 8">
    <name type="scientific">Methanohalophilus portucalensis FDF-1</name>
    <dbReference type="NCBI Taxonomy" id="523843"/>
    <lineage>
        <taxon>Archaea</taxon>
        <taxon>Methanobacteriati</taxon>
        <taxon>Methanobacteriota</taxon>
        <taxon>Stenosarchaea group</taxon>
        <taxon>Methanomicrobia</taxon>
        <taxon>Methanosarcinales</taxon>
        <taxon>Methanosarcinaceae</taxon>
        <taxon>Methanohalophilus</taxon>
    </lineage>
</organism>
<gene>
    <name evidence="7" type="ORF">SAMN06264941_1478</name>
</gene>
<keyword evidence="3 6" id="KW-0812">Transmembrane</keyword>
<dbReference type="AlphaFoldDB" id="A0A1X7NRU0"/>
<feature type="transmembrane region" description="Helical" evidence="6">
    <location>
        <begin position="149"/>
        <end position="167"/>
    </location>
</feature>
<evidence type="ECO:0000256" key="2">
    <source>
        <dbReference type="ARBA" id="ARBA00022475"/>
    </source>
</evidence>
<feature type="transmembrane region" description="Helical" evidence="6">
    <location>
        <begin position="31"/>
        <end position="63"/>
    </location>
</feature>
<reference evidence="8" key="1">
    <citation type="submission" date="2017-04" db="EMBL/GenBank/DDBJ databases">
        <authorList>
            <person name="Varghese N."/>
            <person name="Submissions S."/>
        </authorList>
    </citation>
    <scope>NUCLEOTIDE SEQUENCE [LARGE SCALE GENOMIC DNA]</scope>
    <source>
        <strain evidence="8">FDF-1</strain>
    </source>
</reference>
<dbReference type="EMBL" id="FXBN01000002">
    <property type="protein sequence ID" value="SMH40025.1"/>
    <property type="molecule type" value="Genomic_DNA"/>
</dbReference>
<dbReference type="Proteomes" id="UP000193969">
    <property type="component" value="Unassembled WGS sequence"/>
</dbReference>
<evidence type="ECO:0000256" key="3">
    <source>
        <dbReference type="ARBA" id="ARBA00022692"/>
    </source>
</evidence>
<keyword evidence="5 6" id="KW-0472">Membrane</keyword>
<dbReference type="InterPro" id="IPR003339">
    <property type="entry name" value="ABC/ECF_trnsptr_transmembrane"/>
</dbReference>
<feature type="transmembrane region" description="Helical" evidence="6">
    <location>
        <begin position="75"/>
        <end position="93"/>
    </location>
</feature>
<dbReference type="InterPro" id="IPR012809">
    <property type="entry name" value="ECF_CbiQ"/>
</dbReference>
<protein>
    <submittedName>
        <fullName evidence="7">Cobalt/nickel transport system permease protein</fullName>
    </submittedName>
</protein>
<proteinExistence type="predicted"/>
<dbReference type="CDD" id="cd16914">
    <property type="entry name" value="EcfT"/>
    <property type="match status" value="1"/>
</dbReference>
<feature type="transmembrane region" description="Helical" evidence="6">
    <location>
        <begin position="239"/>
        <end position="258"/>
    </location>
</feature>
<feature type="transmembrane region" description="Helical" evidence="6">
    <location>
        <begin position="113"/>
        <end position="137"/>
    </location>
</feature>
<sequence length="259" mass="29271">MKGATLMEYPHIDRYAEMDSPIHSLDHRMKLVAFLILIFSFVFLPSVNLALIALLASLMILVISGLPKKFVLHRVKWAVLILLPLFFILPFTVEGRGMFGGGYFTVSYEGVYLASLIMLRAIAAVTLVVIMLATASFDTTIKALYSLKLPSTIVQMLMFTYRYIFVITDEFQRMWKAIRSKGFRPTTGKYALSITGNLIGMLLVKSYDRAERVYQAMIAKGYTGKPCTIVEFHMKSKDYLAGIIIISVAILLHTYHLVF</sequence>
<evidence type="ECO:0000313" key="7">
    <source>
        <dbReference type="EMBL" id="SMH40025.1"/>
    </source>
</evidence>
<keyword evidence="8" id="KW-1185">Reference proteome</keyword>
<dbReference type="RefSeq" id="WP_233125728.1">
    <property type="nucleotide sequence ID" value="NZ_FXBN01000002.1"/>
</dbReference>
<keyword evidence="4 6" id="KW-1133">Transmembrane helix</keyword>
<evidence type="ECO:0000256" key="6">
    <source>
        <dbReference type="SAM" id="Phobius"/>
    </source>
</evidence>
<evidence type="ECO:0000256" key="4">
    <source>
        <dbReference type="ARBA" id="ARBA00022989"/>
    </source>
</evidence>
<dbReference type="GO" id="GO:0006824">
    <property type="term" value="P:cobalt ion transport"/>
    <property type="evidence" value="ECO:0007669"/>
    <property type="project" value="InterPro"/>
</dbReference>
<keyword evidence="2" id="KW-1003">Cell membrane</keyword>
<evidence type="ECO:0000313" key="8">
    <source>
        <dbReference type="Proteomes" id="UP000193969"/>
    </source>
</evidence>
<comment type="subcellular location">
    <subcellularLocation>
        <location evidence="1">Cell membrane</location>
        <topology evidence="1">Multi-pass membrane protein</topology>
    </subcellularLocation>
</comment>
<name>A0A1X7NRU0_9EURY</name>